<dbReference type="EMBL" id="MEUJ01000008">
    <property type="protein sequence ID" value="OGC39601.1"/>
    <property type="molecule type" value="Genomic_DNA"/>
</dbReference>
<comment type="pathway">
    <text evidence="4 16">Cell wall biogenesis; peptidoglycan biosynthesis.</text>
</comment>
<evidence type="ECO:0000256" key="10">
    <source>
        <dbReference type="ARBA" id="ARBA00022960"/>
    </source>
</evidence>
<comment type="subcellular location">
    <subcellularLocation>
        <location evidence="3 16">Cytoplasm</location>
    </subcellularLocation>
</comment>
<keyword evidence="8 16" id="KW-0274">FAD</keyword>
<dbReference type="Gene3D" id="3.90.78.10">
    <property type="entry name" value="UDP-N-acetylenolpyruvoylglucosamine reductase, C-terminal domain"/>
    <property type="match status" value="1"/>
</dbReference>
<keyword evidence="13 16" id="KW-0131">Cell cycle</keyword>
<dbReference type="PANTHER" id="PTHR21071">
    <property type="entry name" value="UDP-N-ACETYLENOLPYRUVOYLGLUCOSAMINE REDUCTASE"/>
    <property type="match status" value="1"/>
</dbReference>
<dbReference type="Proteomes" id="UP000179242">
    <property type="component" value="Unassembled WGS sequence"/>
</dbReference>
<dbReference type="EC" id="1.3.1.98" evidence="16"/>
<dbReference type="InterPro" id="IPR036318">
    <property type="entry name" value="FAD-bd_PCMH-like_sf"/>
</dbReference>
<keyword evidence="5 16" id="KW-0963">Cytoplasm</keyword>
<dbReference type="Pfam" id="PF01565">
    <property type="entry name" value="FAD_binding_4"/>
    <property type="match status" value="1"/>
</dbReference>
<keyword evidence="7 16" id="KW-0285">Flavoprotein</keyword>
<keyword evidence="11 16" id="KW-0573">Peptidoglycan synthesis</keyword>
<dbReference type="Gene3D" id="3.30.465.10">
    <property type="match status" value="1"/>
</dbReference>
<dbReference type="NCBIfam" id="NF010480">
    <property type="entry name" value="PRK13905.1"/>
    <property type="match status" value="1"/>
</dbReference>
<comment type="catalytic activity">
    <reaction evidence="15 16">
        <text>UDP-N-acetyl-alpha-D-muramate + NADP(+) = UDP-N-acetyl-3-O-(1-carboxyvinyl)-alpha-D-glucosamine + NADPH + H(+)</text>
        <dbReference type="Rhea" id="RHEA:12248"/>
        <dbReference type="ChEBI" id="CHEBI:15378"/>
        <dbReference type="ChEBI" id="CHEBI:57783"/>
        <dbReference type="ChEBI" id="CHEBI:58349"/>
        <dbReference type="ChEBI" id="CHEBI:68483"/>
        <dbReference type="ChEBI" id="CHEBI:70757"/>
        <dbReference type="EC" id="1.3.1.98"/>
    </reaction>
</comment>
<dbReference type="GO" id="GO:0005829">
    <property type="term" value="C:cytosol"/>
    <property type="evidence" value="ECO:0007669"/>
    <property type="project" value="TreeGrafter"/>
</dbReference>
<evidence type="ECO:0000256" key="12">
    <source>
        <dbReference type="ARBA" id="ARBA00023002"/>
    </source>
</evidence>
<evidence type="ECO:0000256" key="7">
    <source>
        <dbReference type="ARBA" id="ARBA00022630"/>
    </source>
</evidence>
<evidence type="ECO:0000256" key="4">
    <source>
        <dbReference type="ARBA" id="ARBA00004752"/>
    </source>
</evidence>
<evidence type="ECO:0000256" key="9">
    <source>
        <dbReference type="ARBA" id="ARBA00022857"/>
    </source>
</evidence>
<keyword evidence="10 16" id="KW-0133">Cell shape</keyword>
<evidence type="ECO:0000256" key="15">
    <source>
        <dbReference type="ARBA" id="ARBA00048914"/>
    </source>
</evidence>
<comment type="cofactor">
    <cofactor evidence="1 16">
        <name>FAD</name>
        <dbReference type="ChEBI" id="CHEBI:57692"/>
    </cofactor>
</comment>
<protein>
    <recommendedName>
        <fullName evidence="16">UDP-N-acetylenolpyruvoylglucosamine reductase</fullName>
        <ecNumber evidence="16">1.3.1.98</ecNumber>
    </recommendedName>
    <alternativeName>
        <fullName evidence="16">UDP-N-acetylmuramate dehydrogenase</fullName>
    </alternativeName>
</protein>
<evidence type="ECO:0000259" key="17">
    <source>
        <dbReference type="PROSITE" id="PS51387"/>
    </source>
</evidence>
<dbReference type="GO" id="GO:0008762">
    <property type="term" value="F:UDP-N-acetylmuramate dehydrogenase activity"/>
    <property type="evidence" value="ECO:0007669"/>
    <property type="project" value="UniProtKB-UniRule"/>
</dbReference>
<feature type="active site" evidence="16">
    <location>
        <position position="140"/>
    </location>
</feature>
<reference evidence="18 19" key="1">
    <citation type="journal article" date="2016" name="Nat. Commun.">
        <title>Thousands of microbial genomes shed light on interconnected biogeochemical processes in an aquifer system.</title>
        <authorList>
            <person name="Anantharaman K."/>
            <person name="Brown C.T."/>
            <person name="Hug L.A."/>
            <person name="Sharon I."/>
            <person name="Castelle C.J."/>
            <person name="Probst A.J."/>
            <person name="Thomas B.C."/>
            <person name="Singh A."/>
            <person name="Wilkins M.J."/>
            <person name="Karaoz U."/>
            <person name="Brodie E.L."/>
            <person name="Williams K.H."/>
            <person name="Hubbard S.S."/>
            <person name="Banfield J.F."/>
        </authorList>
    </citation>
    <scope>NUCLEOTIDE SEQUENCE [LARGE SCALE GENOMIC DNA]</scope>
</reference>
<evidence type="ECO:0000256" key="1">
    <source>
        <dbReference type="ARBA" id="ARBA00001974"/>
    </source>
</evidence>
<evidence type="ECO:0000256" key="14">
    <source>
        <dbReference type="ARBA" id="ARBA00023316"/>
    </source>
</evidence>
<dbReference type="GO" id="GO:0051301">
    <property type="term" value="P:cell division"/>
    <property type="evidence" value="ECO:0007669"/>
    <property type="project" value="UniProtKB-KW"/>
</dbReference>
<evidence type="ECO:0000256" key="8">
    <source>
        <dbReference type="ARBA" id="ARBA00022827"/>
    </source>
</evidence>
<evidence type="ECO:0000256" key="11">
    <source>
        <dbReference type="ARBA" id="ARBA00022984"/>
    </source>
</evidence>
<dbReference type="UniPathway" id="UPA00219"/>
<keyword evidence="12 16" id="KW-0560">Oxidoreductase</keyword>
<name>A0A1F4U3Z3_UNCSA</name>
<keyword evidence="14 16" id="KW-0961">Cell wall biogenesis/degradation</keyword>
<dbReference type="InterPro" id="IPR036635">
    <property type="entry name" value="MurB_C_sf"/>
</dbReference>
<dbReference type="Pfam" id="PF02873">
    <property type="entry name" value="MurB_C"/>
    <property type="match status" value="1"/>
</dbReference>
<dbReference type="InterPro" id="IPR016169">
    <property type="entry name" value="FAD-bd_PCMH_sub2"/>
</dbReference>
<sequence length="258" mass="27683">MKLLKNRPLKKFTTFKIGGPAKLLVVPESPEELRAFLKKNRKPIFVLGGGSNVLFSDKGFDGVVVSTAKMKKLSGNIAEAGVPLARLKIPELAGIPGTIGGAVKGNAGAFGVSIGDFVEYVKCFDKKGKSFKLKPKFSYRKSNIKGIIYEVGLRINPKSGPADRFLKERKEKQPWGTPSAGSIFKNPPNDSAGRLIEACGLKGQRIGGAQVSNQHANFIVNTGSATASDVKKLIKKIQKAVKSKFGIKLETEVVSVLS</sequence>
<comment type="similarity">
    <text evidence="16">Belongs to the MurB family.</text>
</comment>
<evidence type="ECO:0000256" key="2">
    <source>
        <dbReference type="ARBA" id="ARBA00003921"/>
    </source>
</evidence>
<dbReference type="NCBIfam" id="TIGR00179">
    <property type="entry name" value="murB"/>
    <property type="match status" value="1"/>
</dbReference>
<evidence type="ECO:0000256" key="13">
    <source>
        <dbReference type="ARBA" id="ARBA00023306"/>
    </source>
</evidence>
<dbReference type="GO" id="GO:0071949">
    <property type="term" value="F:FAD binding"/>
    <property type="evidence" value="ECO:0007669"/>
    <property type="project" value="InterPro"/>
</dbReference>
<accession>A0A1F4U3Z3</accession>
<dbReference type="SUPFAM" id="SSF56194">
    <property type="entry name" value="Uridine diphospho-N-Acetylenolpyruvylglucosamine reductase, MurB, C-terminal domain"/>
    <property type="match status" value="1"/>
</dbReference>
<dbReference type="PANTHER" id="PTHR21071:SF4">
    <property type="entry name" value="UDP-N-ACETYLENOLPYRUVOYLGLUCOSAMINE REDUCTASE"/>
    <property type="match status" value="1"/>
</dbReference>
<gene>
    <name evidence="16" type="primary">murB</name>
    <name evidence="18" type="ORF">A2438_08610</name>
</gene>
<evidence type="ECO:0000256" key="3">
    <source>
        <dbReference type="ARBA" id="ARBA00004496"/>
    </source>
</evidence>
<feature type="active site" evidence="16">
    <location>
        <position position="252"/>
    </location>
</feature>
<dbReference type="GO" id="GO:0009252">
    <property type="term" value="P:peptidoglycan biosynthetic process"/>
    <property type="evidence" value="ECO:0007669"/>
    <property type="project" value="UniProtKB-UniRule"/>
</dbReference>
<organism evidence="18 19">
    <name type="scientific">candidate division WOR-1 bacterium RIFOXYC2_FULL_46_14</name>
    <dbReference type="NCBI Taxonomy" id="1802587"/>
    <lineage>
        <taxon>Bacteria</taxon>
        <taxon>Bacillati</taxon>
        <taxon>Saganbacteria</taxon>
    </lineage>
</organism>
<evidence type="ECO:0000313" key="18">
    <source>
        <dbReference type="EMBL" id="OGC39601.1"/>
    </source>
</evidence>
<comment type="function">
    <text evidence="2 16">Cell wall formation.</text>
</comment>
<dbReference type="InterPro" id="IPR016166">
    <property type="entry name" value="FAD-bd_PCMH"/>
</dbReference>
<proteinExistence type="inferred from homology"/>
<dbReference type="HAMAP" id="MF_00037">
    <property type="entry name" value="MurB"/>
    <property type="match status" value="1"/>
</dbReference>
<dbReference type="InterPro" id="IPR016167">
    <property type="entry name" value="FAD-bd_PCMH_sub1"/>
</dbReference>
<feature type="domain" description="FAD-binding PCMH-type" evidence="17">
    <location>
        <begin position="17"/>
        <end position="188"/>
    </location>
</feature>
<dbReference type="AlphaFoldDB" id="A0A1F4U3Z3"/>
<feature type="active site" description="Proton donor" evidence="16">
    <location>
        <position position="182"/>
    </location>
</feature>
<dbReference type="InterPro" id="IPR003170">
    <property type="entry name" value="MurB"/>
</dbReference>
<evidence type="ECO:0000256" key="5">
    <source>
        <dbReference type="ARBA" id="ARBA00022490"/>
    </source>
</evidence>
<dbReference type="InterPro" id="IPR011601">
    <property type="entry name" value="MurB_C"/>
</dbReference>
<evidence type="ECO:0000313" key="19">
    <source>
        <dbReference type="Proteomes" id="UP000179242"/>
    </source>
</evidence>
<evidence type="ECO:0000256" key="6">
    <source>
        <dbReference type="ARBA" id="ARBA00022618"/>
    </source>
</evidence>
<dbReference type="GO" id="GO:0008360">
    <property type="term" value="P:regulation of cell shape"/>
    <property type="evidence" value="ECO:0007669"/>
    <property type="project" value="UniProtKB-KW"/>
</dbReference>
<keyword evidence="6 16" id="KW-0132">Cell division</keyword>
<dbReference type="Gene3D" id="3.30.43.10">
    <property type="entry name" value="Uridine Diphospho-n-acetylenolpyruvylglucosamine Reductase, domain 2"/>
    <property type="match status" value="1"/>
</dbReference>
<dbReference type="SUPFAM" id="SSF56176">
    <property type="entry name" value="FAD-binding/transporter-associated domain-like"/>
    <property type="match status" value="1"/>
</dbReference>
<comment type="caution">
    <text evidence="18">The sequence shown here is derived from an EMBL/GenBank/DDBJ whole genome shotgun (WGS) entry which is preliminary data.</text>
</comment>
<dbReference type="InterPro" id="IPR006094">
    <property type="entry name" value="Oxid_FAD_bind_N"/>
</dbReference>
<evidence type="ECO:0000256" key="16">
    <source>
        <dbReference type="HAMAP-Rule" id="MF_00037"/>
    </source>
</evidence>
<dbReference type="GO" id="GO:0071555">
    <property type="term" value="P:cell wall organization"/>
    <property type="evidence" value="ECO:0007669"/>
    <property type="project" value="UniProtKB-KW"/>
</dbReference>
<dbReference type="PROSITE" id="PS51387">
    <property type="entry name" value="FAD_PCMH"/>
    <property type="match status" value="1"/>
</dbReference>
<keyword evidence="9 16" id="KW-0521">NADP</keyword>